<dbReference type="AlphaFoldDB" id="A0AAD4CNU0"/>
<dbReference type="InterPro" id="IPR013776">
    <property type="entry name" value="A-amylase_thermo"/>
</dbReference>
<dbReference type="GO" id="GO:0005509">
    <property type="term" value="F:calcium ion binding"/>
    <property type="evidence" value="ECO:0007669"/>
    <property type="project" value="InterPro"/>
</dbReference>
<evidence type="ECO:0000256" key="6">
    <source>
        <dbReference type="ARBA" id="ARBA00023295"/>
    </source>
</evidence>
<keyword evidence="4" id="KW-0378">Hydrolase</keyword>
<dbReference type="SMART" id="SM00642">
    <property type="entry name" value="Aamy"/>
    <property type="match status" value="1"/>
</dbReference>
<evidence type="ECO:0000256" key="2">
    <source>
        <dbReference type="ARBA" id="ARBA00008061"/>
    </source>
</evidence>
<keyword evidence="5" id="KW-0119">Carbohydrate metabolism</keyword>
<feature type="domain" description="Glycosyl hydrolase family 13 catalytic" evidence="7">
    <location>
        <begin position="41"/>
        <end position="425"/>
    </location>
</feature>
<comment type="similarity">
    <text evidence="2">Belongs to the glycosyl hydrolase 13 family.</text>
</comment>
<dbReference type="GO" id="GO:0005975">
    <property type="term" value="P:carbohydrate metabolic process"/>
    <property type="evidence" value="ECO:0007669"/>
    <property type="project" value="InterPro"/>
</dbReference>
<dbReference type="SUPFAM" id="SSF51011">
    <property type="entry name" value="Glycosyl hydrolase domain"/>
    <property type="match status" value="1"/>
</dbReference>
<evidence type="ECO:0000313" key="8">
    <source>
        <dbReference type="EMBL" id="KAF9889658.1"/>
    </source>
</evidence>
<organism evidence="8 9">
    <name type="scientific">Aspergillus nanangensis</name>
    <dbReference type="NCBI Taxonomy" id="2582783"/>
    <lineage>
        <taxon>Eukaryota</taxon>
        <taxon>Fungi</taxon>
        <taxon>Dikarya</taxon>
        <taxon>Ascomycota</taxon>
        <taxon>Pezizomycotina</taxon>
        <taxon>Eurotiomycetes</taxon>
        <taxon>Eurotiomycetidae</taxon>
        <taxon>Eurotiales</taxon>
        <taxon>Aspergillaceae</taxon>
        <taxon>Aspergillus</taxon>
        <taxon>Aspergillus subgen. Circumdati</taxon>
    </lineage>
</organism>
<dbReference type="PIRSF" id="PIRSF001021">
    <property type="entry name" value="Alph-amls_thrmst"/>
    <property type="match status" value="1"/>
</dbReference>
<dbReference type="GO" id="GO:0004553">
    <property type="term" value="F:hydrolase activity, hydrolyzing O-glycosyl compounds"/>
    <property type="evidence" value="ECO:0007669"/>
    <property type="project" value="InterPro"/>
</dbReference>
<dbReference type="Gene3D" id="3.20.20.80">
    <property type="entry name" value="Glycosidases"/>
    <property type="match status" value="1"/>
</dbReference>
<accession>A0AAD4CNU0</accession>
<evidence type="ECO:0000313" key="9">
    <source>
        <dbReference type="Proteomes" id="UP001194746"/>
    </source>
</evidence>
<proteinExistence type="inferred from homology"/>
<evidence type="ECO:0000256" key="3">
    <source>
        <dbReference type="ARBA" id="ARBA00022723"/>
    </source>
</evidence>
<dbReference type="Gene3D" id="2.40.30.140">
    <property type="match status" value="1"/>
</dbReference>
<name>A0AAD4CNU0_ASPNN</name>
<keyword evidence="9" id="KW-1185">Reference proteome</keyword>
<gene>
    <name evidence="8" type="ORF">FE257_007166</name>
</gene>
<dbReference type="Gene3D" id="2.60.40.1180">
    <property type="entry name" value="Golgi alpha-mannosidase II"/>
    <property type="match status" value="1"/>
</dbReference>
<dbReference type="NCBIfam" id="NF006969">
    <property type="entry name" value="PRK09441.1-2"/>
    <property type="match status" value="1"/>
</dbReference>
<comment type="caution">
    <text evidence="8">The sequence shown here is derived from an EMBL/GenBank/DDBJ whole genome shotgun (WGS) entry which is preliminary data.</text>
</comment>
<reference evidence="8" key="1">
    <citation type="journal article" date="2019" name="Beilstein J. Org. Chem.">
        <title>Nanangenines: drimane sesquiterpenoids as the dominant metabolite cohort of a novel Australian fungus, Aspergillus nanangensis.</title>
        <authorList>
            <person name="Lacey H.J."/>
            <person name="Gilchrist C.L.M."/>
            <person name="Crombie A."/>
            <person name="Kalaitzis J.A."/>
            <person name="Vuong D."/>
            <person name="Rutledge P.J."/>
            <person name="Turner P."/>
            <person name="Pitt J.I."/>
            <person name="Lacey E."/>
            <person name="Chooi Y.H."/>
            <person name="Piggott A.M."/>
        </authorList>
    </citation>
    <scope>NUCLEOTIDE SEQUENCE</scope>
    <source>
        <strain evidence="8">MST-FP2251</strain>
    </source>
</reference>
<dbReference type="InterPro" id="IPR006047">
    <property type="entry name" value="GH13_cat_dom"/>
</dbReference>
<dbReference type="CDD" id="cd11318">
    <property type="entry name" value="AmyAc_bac_fung_AmyA"/>
    <property type="match status" value="1"/>
</dbReference>
<evidence type="ECO:0000259" key="7">
    <source>
        <dbReference type="SMART" id="SM00642"/>
    </source>
</evidence>
<protein>
    <recommendedName>
        <fullName evidence="7">Glycosyl hydrolase family 13 catalytic domain-containing protein</fullName>
    </recommendedName>
</protein>
<dbReference type="InterPro" id="IPR013780">
    <property type="entry name" value="Glyco_hydro_b"/>
</dbReference>
<keyword evidence="3" id="KW-0479">Metal-binding</keyword>
<dbReference type="InterPro" id="IPR017853">
    <property type="entry name" value="GH"/>
</dbReference>
<dbReference type="PANTHER" id="PTHR43447">
    <property type="entry name" value="ALPHA-AMYLASE"/>
    <property type="match status" value="1"/>
</dbReference>
<evidence type="ECO:0000256" key="1">
    <source>
        <dbReference type="ARBA" id="ARBA00001913"/>
    </source>
</evidence>
<evidence type="ECO:0000256" key="5">
    <source>
        <dbReference type="ARBA" id="ARBA00023277"/>
    </source>
</evidence>
<comment type="cofactor">
    <cofactor evidence="1">
        <name>Ca(2+)</name>
        <dbReference type="ChEBI" id="CHEBI:29108"/>
    </cofactor>
</comment>
<keyword evidence="6" id="KW-0326">Glycosidase</keyword>
<dbReference type="EMBL" id="VCAU01000034">
    <property type="protein sequence ID" value="KAF9889658.1"/>
    <property type="molecule type" value="Genomic_DNA"/>
</dbReference>
<sequence length="550" mass="62366">MASLWACLAIRPHRRSQQWKAIKGTAAQRECQPSWDAPDNTLLLQSFEWHLPADQGHWTRLRDALSEFKAMGVGQIWLPPGCKGMDASGNGYDIYDLYDLGQFDQKGSCSTKWGSRNELEALVRQAHELNIAVFWDAVLNHKAGADYTEEFPAVEVDSQRRHVDISPPKKIVGWVGFDFPGRGDSYSAMKYHWQHFTGVDWDERQKKNAIYRMGAWAPDVSDELGNYDYLMFANLNLAHPAVRQDMLQWGTWITNTLSLGGMRLDAAKHMSIDFQRAFVDHVRQTSNPQLVVIGEYWSGDIQDLTKYLERMDYRVMAYDVPLLNKFHKLSHIPRADLRTIFRDTLVERHPSHTVTFVTNHDTQPGQMMDTPVAASFKLLAYALILLRQGGSPCLFYGDLYGIRQNVARPMVPACDGKLPLLAQLRKEFAYGEQQDYFDEPNCIGAASRKLSIDPIMISLADPAVGFIRYGNCRHPGLACVLSNAGPGRKRMYVGPGHAGELWTDLLSSSASEMRSPSTRILSSIPDWTLMFISRFPKQPKSQNVLSRWPH</sequence>
<dbReference type="Proteomes" id="UP001194746">
    <property type="component" value="Unassembled WGS sequence"/>
</dbReference>
<dbReference type="SUPFAM" id="SSF51445">
    <property type="entry name" value="(Trans)glycosidases"/>
    <property type="match status" value="1"/>
</dbReference>
<reference evidence="8" key="2">
    <citation type="submission" date="2020-02" db="EMBL/GenBank/DDBJ databases">
        <authorList>
            <person name="Gilchrist C.L.M."/>
            <person name="Chooi Y.-H."/>
        </authorList>
    </citation>
    <scope>NUCLEOTIDE SEQUENCE</scope>
    <source>
        <strain evidence="8">MST-FP2251</strain>
    </source>
</reference>
<dbReference type="Pfam" id="PF00128">
    <property type="entry name" value="Alpha-amylase"/>
    <property type="match status" value="1"/>
</dbReference>
<evidence type="ECO:0000256" key="4">
    <source>
        <dbReference type="ARBA" id="ARBA00022801"/>
    </source>
</evidence>